<sequence length="137" mass="14267">MARLLQWLVMSLALVAGGILPMAGWRAQELVAAAAFAHRAAPTDGPVRLHLDLAALHGRDAALRQGPERGRDAFRRAADPDGDGPPAPDPIQAGAWRFVLPGAVQARPCAADRWAGAPPVTQGLRPEQGGKVGPPVA</sequence>
<protein>
    <submittedName>
        <fullName evidence="2">Uncharacterized protein</fullName>
    </submittedName>
</protein>
<evidence type="ECO:0000313" key="2">
    <source>
        <dbReference type="EMBL" id="BDU77104.1"/>
    </source>
</evidence>
<dbReference type="AlphaFoldDB" id="A0AA48KCF8"/>
<reference evidence="2" key="1">
    <citation type="journal article" date="2023" name="Int. J. Syst. Evol. Microbiol.">
        <title>Mesoterricola silvestris gen. nov., sp. nov., Mesoterricola sediminis sp. nov., Geothrix oryzae sp. nov., Geothrix edaphica sp. nov., Geothrix rubra sp. nov., and Geothrix limicola sp. nov., six novel members of Acidobacteriota isolated from soils.</title>
        <authorList>
            <person name="Itoh H."/>
            <person name="Sugisawa Y."/>
            <person name="Mise K."/>
            <person name="Xu Z."/>
            <person name="Kuniyasu M."/>
            <person name="Ushijima N."/>
            <person name="Kawano K."/>
            <person name="Kobayashi E."/>
            <person name="Shiratori Y."/>
            <person name="Masuda Y."/>
            <person name="Senoo K."/>
        </authorList>
    </citation>
    <scope>NUCLEOTIDE SEQUENCE</scope>
    <source>
        <strain evidence="2">W786</strain>
    </source>
</reference>
<proteinExistence type="predicted"/>
<organism evidence="2 3">
    <name type="scientific">Mesoterricola sediminis</name>
    <dbReference type="NCBI Taxonomy" id="2927980"/>
    <lineage>
        <taxon>Bacteria</taxon>
        <taxon>Pseudomonadati</taxon>
        <taxon>Acidobacteriota</taxon>
        <taxon>Holophagae</taxon>
        <taxon>Holophagales</taxon>
        <taxon>Holophagaceae</taxon>
        <taxon>Mesoterricola</taxon>
    </lineage>
</organism>
<gene>
    <name evidence="2" type="ORF">METESE_20620</name>
</gene>
<accession>A0AA48KCF8</accession>
<dbReference type="EMBL" id="AP027081">
    <property type="protein sequence ID" value="BDU77104.1"/>
    <property type="molecule type" value="Genomic_DNA"/>
</dbReference>
<feature type="region of interest" description="Disordered" evidence="1">
    <location>
        <begin position="64"/>
        <end position="93"/>
    </location>
</feature>
<dbReference type="Proteomes" id="UP001228113">
    <property type="component" value="Chromosome"/>
</dbReference>
<evidence type="ECO:0000313" key="3">
    <source>
        <dbReference type="Proteomes" id="UP001228113"/>
    </source>
</evidence>
<keyword evidence="3" id="KW-1185">Reference proteome</keyword>
<dbReference type="RefSeq" id="WP_316410099.1">
    <property type="nucleotide sequence ID" value="NZ_AP027081.1"/>
</dbReference>
<feature type="compositionally biased region" description="Basic and acidic residues" evidence="1">
    <location>
        <begin position="64"/>
        <end position="79"/>
    </location>
</feature>
<dbReference type="KEGG" id="msea:METESE_20620"/>
<evidence type="ECO:0000256" key="1">
    <source>
        <dbReference type="SAM" id="MobiDB-lite"/>
    </source>
</evidence>
<name>A0AA48KCF8_9BACT</name>
<feature type="region of interest" description="Disordered" evidence="1">
    <location>
        <begin position="114"/>
        <end position="137"/>
    </location>
</feature>